<accession>A0ACC1L0H4</accession>
<evidence type="ECO:0000313" key="1">
    <source>
        <dbReference type="EMBL" id="KAJ2798595.1"/>
    </source>
</evidence>
<organism evidence="1 2">
    <name type="scientific">Coemansia helicoidea</name>
    <dbReference type="NCBI Taxonomy" id="1286919"/>
    <lineage>
        <taxon>Eukaryota</taxon>
        <taxon>Fungi</taxon>
        <taxon>Fungi incertae sedis</taxon>
        <taxon>Zoopagomycota</taxon>
        <taxon>Kickxellomycotina</taxon>
        <taxon>Kickxellomycetes</taxon>
        <taxon>Kickxellales</taxon>
        <taxon>Kickxellaceae</taxon>
        <taxon>Coemansia</taxon>
    </lineage>
</organism>
<evidence type="ECO:0000313" key="2">
    <source>
        <dbReference type="Proteomes" id="UP001140087"/>
    </source>
</evidence>
<comment type="caution">
    <text evidence="1">The sequence shown here is derived from an EMBL/GenBank/DDBJ whole genome shotgun (WGS) entry which is preliminary data.</text>
</comment>
<proteinExistence type="predicted"/>
<sequence length="996" mass="103912">MAAVKLDGLLAKLRDPDQDLRAMAISDILDALKSATVKFSAPEGLACTTAFVRLLSDAQSHVQNLAMECLGQVVQLVDTETLTGTVTRICTEIQQKGRESSNTALSVGLRVMVVRIAEALNDPSVLAGLATPLVGVLQTSSELAADAMVDIFSALSEMLTHAGAQIAADTANVEQILSLLLALIGNSSITIRRRAIAALGDFVLHVPGRHSDEALATIFERYQACTNDSDKCILLRVLVTIARQRPERVAGLVPAVVERELDATEEGEREVRVTLLLVLETFVRHCTELVADKRDGIYAAAVSAARYDPNYNYDAEDDMDTSSEDDPADEFGDDDDGGYDDDDDDDSWDIRLSGVKLLAALAKSELYQPREVVDDIGSVLVERFKEREDVVRAEAMFVYATVVEALTAAVGPGGKRPAVDVLEQQAPKAVAAALAAVKNNPRSTETKQLAFAVFARLVATDAAILDGALESLAPLVLSALDAEDMSGALQTGSTRLVKTNLKLDVLAFMQALTARSELSAAAAAFFAAVKAGIRDNVASKTLQVPSAAFDTAAGLVVLLHGSAGSAPGSIAQFVPWAVDMARAAGPLAAADNQALQASVLGFIGTLLQHFGDIIDVAVAEELLKTLATMRCHVGQAPLVLGAIVRATAQPTALPRDIVVAAAAGILGQIDPLLGESSAAASATAARAAALEVVRALAEYGTAALGGHGDNIARGIVAVIARTPDSPPVAALQALAAVCPSVSAGCVRDIAAGLLAQLAGATVYGRQSAEAIDKLFRVVGSEFPDVVDTWRSEIVANWQRAWERYAEQCRAADSEAIQAPFPSSSLDSAAKSINALLAGFYAAKAQAWSSEYLLSLVHETSEADDDVALTCLGLRALGYAAVSGMLAHTPALAERLQAHVASTHDSVRNEAAAALGKYVGCHPELFAALFGSATAAKGASGQSMLQAVKGAVDLVIGTKHDQGSAGPMWQLVTELGHKSQGPLADALAQCAATFALA</sequence>
<gene>
    <name evidence="1" type="ORF">H4R21_003865</name>
</gene>
<keyword evidence="2" id="KW-1185">Reference proteome</keyword>
<name>A0ACC1L0H4_9FUNG</name>
<feature type="non-terminal residue" evidence="1">
    <location>
        <position position="996"/>
    </location>
</feature>
<dbReference type="Proteomes" id="UP001140087">
    <property type="component" value="Unassembled WGS sequence"/>
</dbReference>
<dbReference type="EMBL" id="JANBUN010001327">
    <property type="protein sequence ID" value="KAJ2798595.1"/>
    <property type="molecule type" value="Genomic_DNA"/>
</dbReference>
<reference evidence="1" key="1">
    <citation type="submission" date="2022-07" db="EMBL/GenBank/DDBJ databases">
        <title>Phylogenomic reconstructions and comparative analyses of Kickxellomycotina fungi.</title>
        <authorList>
            <person name="Reynolds N.K."/>
            <person name="Stajich J.E."/>
            <person name="Barry K."/>
            <person name="Grigoriev I.V."/>
            <person name="Crous P."/>
            <person name="Smith M.E."/>
        </authorList>
    </citation>
    <scope>NUCLEOTIDE SEQUENCE</scope>
    <source>
        <strain evidence="1">BCRC 34780</strain>
    </source>
</reference>
<protein>
    <submittedName>
        <fullName evidence="1">Uncharacterized protein</fullName>
    </submittedName>
</protein>